<evidence type="ECO:0000313" key="2">
    <source>
        <dbReference type="EMBL" id="TFF38823.1"/>
    </source>
</evidence>
<comment type="caution">
    <text evidence="2">The sequence shown here is derived from an EMBL/GenBank/DDBJ whole genome shotgun (WGS) entry which is preliminary data.</text>
</comment>
<keyword evidence="3" id="KW-1185">Reference proteome</keyword>
<dbReference type="EMBL" id="SOZE01000005">
    <property type="protein sequence ID" value="TFF38823.1"/>
    <property type="molecule type" value="Genomic_DNA"/>
</dbReference>
<dbReference type="PANTHER" id="PTHR43685:SF2">
    <property type="entry name" value="GLYCOSYLTRANSFERASE 2-LIKE DOMAIN-CONTAINING PROTEIN"/>
    <property type="match status" value="1"/>
</dbReference>
<reference evidence="2 3" key="1">
    <citation type="journal article" date="2017" name="Int. J. Syst. Evol. Microbiol.">
        <title>Mucilaginibacterpsychrotolerans sp. nov., isolated from peatlands.</title>
        <authorList>
            <person name="Deng Y."/>
            <person name="Shen L."/>
            <person name="Xu B."/>
            <person name="Liu Y."/>
            <person name="Gu Z."/>
            <person name="Liu H."/>
            <person name="Zhou Y."/>
        </authorList>
    </citation>
    <scope>NUCLEOTIDE SEQUENCE [LARGE SCALE GENOMIC DNA]</scope>
    <source>
        <strain evidence="2 3">NH7-4</strain>
    </source>
</reference>
<protein>
    <submittedName>
        <fullName evidence="2">Glycosyltransferase family 2 protein</fullName>
    </submittedName>
</protein>
<dbReference type="SUPFAM" id="SSF53448">
    <property type="entry name" value="Nucleotide-diphospho-sugar transferases"/>
    <property type="match status" value="1"/>
</dbReference>
<feature type="domain" description="Glycosyltransferase 2-like" evidence="1">
    <location>
        <begin position="7"/>
        <end position="156"/>
    </location>
</feature>
<dbReference type="PANTHER" id="PTHR43685">
    <property type="entry name" value="GLYCOSYLTRANSFERASE"/>
    <property type="match status" value="1"/>
</dbReference>
<dbReference type="Pfam" id="PF00535">
    <property type="entry name" value="Glycos_transf_2"/>
    <property type="match status" value="1"/>
</dbReference>
<dbReference type="GO" id="GO:0016740">
    <property type="term" value="F:transferase activity"/>
    <property type="evidence" value="ECO:0007669"/>
    <property type="project" value="UniProtKB-KW"/>
</dbReference>
<organism evidence="2 3">
    <name type="scientific">Mucilaginibacter psychrotolerans</name>
    <dbReference type="NCBI Taxonomy" id="1524096"/>
    <lineage>
        <taxon>Bacteria</taxon>
        <taxon>Pseudomonadati</taxon>
        <taxon>Bacteroidota</taxon>
        <taxon>Sphingobacteriia</taxon>
        <taxon>Sphingobacteriales</taxon>
        <taxon>Sphingobacteriaceae</taxon>
        <taxon>Mucilaginibacter</taxon>
    </lineage>
</organism>
<proteinExistence type="predicted"/>
<accession>A0A4Y8SIB5</accession>
<dbReference type="CDD" id="cd00761">
    <property type="entry name" value="Glyco_tranf_GTA_type"/>
    <property type="match status" value="1"/>
</dbReference>
<dbReference type="Gene3D" id="3.90.550.10">
    <property type="entry name" value="Spore Coat Polysaccharide Biosynthesis Protein SpsA, Chain A"/>
    <property type="match status" value="1"/>
</dbReference>
<dbReference type="InterPro" id="IPR001173">
    <property type="entry name" value="Glyco_trans_2-like"/>
</dbReference>
<dbReference type="RefSeq" id="WP_133228231.1">
    <property type="nucleotide sequence ID" value="NZ_SOZE01000005.1"/>
</dbReference>
<gene>
    <name evidence="2" type="ORF">E2R66_07400</name>
</gene>
<keyword evidence="2" id="KW-0808">Transferase</keyword>
<name>A0A4Y8SIB5_9SPHI</name>
<evidence type="ECO:0000259" key="1">
    <source>
        <dbReference type="Pfam" id="PF00535"/>
    </source>
</evidence>
<dbReference type="OrthoDB" id="1334872at2"/>
<evidence type="ECO:0000313" key="3">
    <source>
        <dbReference type="Proteomes" id="UP000297540"/>
    </source>
</evidence>
<dbReference type="AlphaFoldDB" id="A0A4Y8SIB5"/>
<dbReference type="InterPro" id="IPR050834">
    <property type="entry name" value="Glycosyltransf_2"/>
</dbReference>
<dbReference type="InterPro" id="IPR029044">
    <property type="entry name" value="Nucleotide-diphossugar_trans"/>
</dbReference>
<dbReference type="Proteomes" id="UP000297540">
    <property type="component" value="Unassembled WGS sequence"/>
</dbReference>
<sequence>MDEVLLTIGIPTYNRCKLLDGLLNCIANQLNGLNKEEVQIVISDNQSTDDTKKLVDAYRNNGMLIDYSCNDKNIGANNNILKIGNELAKGKYCWILGDDDLIREGGVNHYLNLIRENQDINVFYLNHTFESDEIRDEIKEKLPVKQGSLMCRHGQDELLPNGEAILGYTTQNALFTCISSFIFKKKIWQDNFIGYQTTGTFEVLSNTFPHSVVLSAQLMRSKVYYVNHPYLAFFVGSQDWFHQWELLLATRVLELTDLFERNGASKGFLKEYRQRIFNDSFNAYYRLYTDVEMPAWFNLELKNNIKKYFKYACFRRQLKGLLFFLIKQQIKKLIKHQPPIF</sequence>